<comment type="caution">
    <text evidence="1">The sequence shown here is derived from an EMBL/GenBank/DDBJ whole genome shotgun (WGS) entry which is preliminary data.</text>
</comment>
<dbReference type="RefSeq" id="WP_200247415.1">
    <property type="nucleotide sequence ID" value="NZ_JAENHK010000010.1"/>
</dbReference>
<protein>
    <submittedName>
        <fullName evidence="1">Uncharacterized protein</fullName>
    </submittedName>
</protein>
<keyword evidence="2" id="KW-1185">Reference proteome</keyword>
<dbReference type="EMBL" id="JAENHK010000010">
    <property type="protein sequence ID" value="MBK1897313.1"/>
    <property type="molecule type" value="Genomic_DNA"/>
</dbReference>
<accession>A0ABS1FYA1</accession>
<name>A0ABS1FYA1_9FLAO</name>
<sequence length="235" mass="26616">MTTESIYQSIKKWRVLIDAYKSGNDGSESEILSYLNQGTHFSVSGKEINQWKINLGTSDNKRIHAYLGIDEDKLKFFLIDSESDKKGDFNTIVVKEFTRDSPNVTVQNTTNLEVDPPITSESAINRNFRWNMYGTTWLKAQKTEPFVQVICIPFADYERLGLDDSQSCTSFFGLTDDSENGASVFAYHIEIITVKDLTINEMSKTAENYSTPRPPFTAADPLENYQLLIKSGAFL</sequence>
<evidence type="ECO:0000313" key="2">
    <source>
        <dbReference type="Proteomes" id="UP000628669"/>
    </source>
</evidence>
<evidence type="ECO:0000313" key="1">
    <source>
        <dbReference type="EMBL" id="MBK1897313.1"/>
    </source>
</evidence>
<reference evidence="2" key="1">
    <citation type="submission" date="2021-01" db="EMBL/GenBank/DDBJ databases">
        <title>Genome public.</title>
        <authorList>
            <person name="Liu C."/>
            <person name="Sun Q."/>
        </authorList>
    </citation>
    <scope>NUCLEOTIDE SEQUENCE [LARGE SCALE GENOMIC DNA]</scope>
    <source>
        <strain evidence="2">YIM B02567</strain>
    </source>
</reference>
<proteinExistence type="predicted"/>
<gene>
    <name evidence="1" type="ORF">JHL15_16230</name>
</gene>
<organism evidence="1 2">
    <name type="scientific">Chryseobacterium paridis</name>
    <dbReference type="NCBI Taxonomy" id="2800328"/>
    <lineage>
        <taxon>Bacteria</taxon>
        <taxon>Pseudomonadati</taxon>
        <taxon>Bacteroidota</taxon>
        <taxon>Flavobacteriia</taxon>
        <taxon>Flavobacteriales</taxon>
        <taxon>Weeksellaceae</taxon>
        <taxon>Chryseobacterium group</taxon>
        <taxon>Chryseobacterium</taxon>
    </lineage>
</organism>
<dbReference type="Proteomes" id="UP000628669">
    <property type="component" value="Unassembled WGS sequence"/>
</dbReference>